<dbReference type="InterPro" id="IPR036380">
    <property type="entry name" value="Isochorismatase-like_sf"/>
</dbReference>
<proteinExistence type="predicted"/>
<dbReference type="AlphaFoldDB" id="A0A6G8IGM3"/>
<name>A0A6G8IGM3_9BURK</name>
<protein>
    <submittedName>
        <fullName evidence="3">Cysteine hydrolase</fullName>
    </submittedName>
</protein>
<dbReference type="Proteomes" id="UP000503162">
    <property type="component" value="Chromosome"/>
</dbReference>
<dbReference type="KEGG" id="hcz:G9Q37_09000"/>
<sequence>MTPDAIAPDAATTALLVIDMQRDFCSPGGYADQAGLDIARMRAVVAQVQRLLAAARGAGLPVVHTREGHLPDLSDCPPAKLARSIAAGAPIGSAGPLGRLLVRGEQGHDFVPELRPLAGEHVIDKPGYGAFHRTTLGPLLEALGVRRLILCGVTTEVCVHSTLREAVDRGFECLTVGDATAASRPALQAPALAMIGVEGGIFGGLCDTETCVAALDALPRARREVA</sequence>
<feature type="domain" description="Isochorismatase-like" evidence="2">
    <location>
        <begin position="13"/>
        <end position="196"/>
    </location>
</feature>
<dbReference type="Gene3D" id="3.40.50.850">
    <property type="entry name" value="Isochorismatase-like"/>
    <property type="match status" value="1"/>
</dbReference>
<dbReference type="InterPro" id="IPR050272">
    <property type="entry name" value="Isochorismatase-like_hydrls"/>
</dbReference>
<dbReference type="SUPFAM" id="SSF52499">
    <property type="entry name" value="Isochorismatase-like hydrolases"/>
    <property type="match status" value="1"/>
</dbReference>
<dbReference type="PANTHER" id="PTHR43540:SF9">
    <property type="entry name" value="FAMILY HYDROLASE, PUTATIVE (AFU_ORTHOLOGUE AFUA_2G08700)-RELATED"/>
    <property type="match status" value="1"/>
</dbReference>
<keyword evidence="1 3" id="KW-0378">Hydrolase</keyword>
<reference evidence="3 4" key="1">
    <citation type="submission" date="2020-03" db="EMBL/GenBank/DDBJ databases">
        <title>Hydrogenophaga sp. nov. isolated from cyanobacterial mat.</title>
        <authorList>
            <person name="Thorat V."/>
            <person name="Kirdat K."/>
            <person name="Tiwarekar B."/>
            <person name="Costa E.D."/>
            <person name="Yadav A."/>
        </authorList>
    </citation>
    <scope>NUCLEOTIDE SEQUENCE [LARGE SCALE GENOMIC DNA]</scope>
    <source>
        <strain evidence="3 4">BA0156</strain>
    </source>
</reference>
<dbReference type="Pfam" id="PF00857">
    <property type="entry name" value="Isochorismatase"/>
    <property type="match status" value="1"/>
</dbReference>
<keyword evidence="4" id="KW-1185">Reference proteome</keyword>
<dbReference type="InterPro" id="IPR000868">
    <property type="entry name" value="Isochorismatase-like_dom"/>
</dbReference>
<accession>A0A6G8IGM3</accession>
<evidence type="ECO:0000259" key="2">
    <source>
        <dbReference type="Pfam" id="PF00857"/>
    </source>
</evidence>
<dbReference type="EMBL" id="CP049989">
    <property type="protein sequence ID" value="QIM52269.1"/>
    <property type="molecule type" value="Genomic_DNA"/>
</dbReference>
<evidence type="ECO:0000313" key="3">
    <source>
        <dbReference type="EMBL" id="QIM52269.1"/>
    </source>
</evidence>
<gene>
    <name evidence="3" type="ORF">G9Q37_09000</name>
</gene>
<dbReference type="RefSeq" id="WP_166226871.1">
    <property type="nucleotide sequence ID" value="NZ_CP049989.1"/>
</dbReference>
<evidence type="ECO:0000256" key="1">
    <source>
        <dbReference type="ARBA" id="ARBA00022801"/>
    </source>
</evidence>
<dbReference type="GO" id="GO:0016787">
    <property type="term" value="F:hydrolase activity"/>
    <property type="evidence" value="ECO:0007669"/>
    <property type="project" value="UniProtKB-KW"/>
</dbReference>
<organism evidence="3 4">
    <name type="scientific">Hydrogenophaga crocea</name>
    <dbReference type="NCBI Taxonomy" id="2716225"/>
    <lineage>
        <taxon>Bacteria</taxon>
        <taxon>Pseudomonadati</taxon>
        <taxon>Pseudomonadota</taxon>
        <taxon>Betaproteobacteria</taxon>
        <taxon>Burkholderiales</taxon>
        <taxon>Comamonadaceae</taxon>
        <taxon>Hydrogenophaga</taxon>
    </lineage>
</organism>
<evidence type="ECO:0000313" key="4">
    <source>
        <dbReference type="Proteomes" id="UP000503162"/>
    </source>
</evidence>
<dbReference type="CDD" id="cd00431">
    <property type="entry name" value="cysteine_hydrolases"/>
    <property type="match status" value="1"/>
</dbReference>
<dbReference type="PANTHER" id="PTHR43540">
    <property type="entry name" value="PEROXYUREIDOACRYLATE/UREIDOACRYLATE AMIDOHYDROLASE-RELATED"/>
    <property type="match status" value="1"/>
</dbReference>